<dbReference type="AlphaFoldDB" id="A0A6A6ZWK3"/>
<dbReference type="Proteomes" id="UP000799424">
    <property type="component" value="Unassembled WGS sequence"/>
</dbReference>
<protein>
    <submittedName>
        <fullName evidence="1">Uncharacterized protein</fullName>
    </submittedName>
</protein>
<organism evidence="1 2">
    <name type="scientific">Ophiobolus disseminans</name>
    <dbReference type="NCBI Taxonomy" id="1469910"/>
    <lineage>
        <taxon>Eukaryota</taxon>
        <taxon>Fungi</taxon>
        <taxon>Dikarya</taxon>
        <taxon>Ascomycota</taxon>
        <taxon>Pezizomycotina</taxon>
        <taxon>Dothideomycetes</taxon>
        <taxon>Pleosporomycetidae</taxon>
        <taxon>Pleosporales</taxon>
        <taxon>Pleosporineae</taxon>
        <taxon>Phaeosphaeriaceae</taxon>
        <taxon>Ophiobolus</taxon>
    </lineage>
</organism>
<proteinExistence type="predicted"/>
<accession>A0A6A6ZWK3</accession>
<dbReference type="OrthoDB" id="3763466at2759"/>
<evidence type="ECO:0000313" key="1">
    <source>
        <dbReference type="EMBL" id="KAF2825441.1"/>
    </source>
</evidence>
<keyword evidence="2" id="KW-1185">Reference proteome</keyword>
<gene>
    <name evidence="1" type="ORF">CC86DRAFT_43227</name>
</gene>
<reference evidence="1" key="1">
    <citation type="journal article" date="2020" name="Stud. Mycol.">
        <title>101 Dothideomycetes genomes: a test case for predicting lifestyles and emergence of pathogens.</title>
        <authorList>
            <person name="Haridas S."/>
            <person name="Albert R."/>
            <person name="Binder M."/>
            <person name="Bloem J."/>
            <person name="Labutti K."/>
            <person name="Salamov A."/>
            <person name="Andreopoulos B."/>
            <person name="Baker S."/>
            <person name="Barry K."/>
            <person name="Bills G."/>
            <person name="Bluhm B."/>
            <person name="Cannon C."/>
            <person name="Castanera R."/>
            <person name="Culley D."/>
            <person name="Daum C."/>
            <person name="Ezra D."/>
            <person name="Gonzalez J."/>
            <person name="Henrissat B."/>
            <person name="Kuo A."/>
            <person name="Liang C."/>
            <person name="Lipzen A."/>
            <person name="Lutzoni F."/>
            <person name="Magnuson J."/>
            <person name="Mondo S."/>
            <person name="Nolan M."/>
            <person name="Ohm R."/>
            <person name="Pangilinan J."/>
            <person name="Park H.-J."/>
            <person name="Ramirez L."/>
            <person name="Alfaro M."/>
            <person name="Sun H."/>
            <person name="Tritt A."/>
            <person name="Yoshinaga Y."/>
            <person name="Zwiers L.-H."/>
            <person name="Turgeon B."/>
            <person name="Goodwin S."/>
            <person name="Spatafora J."/>
            <person name="Crous P."/>
            <person name="Grigoriev I."/>
        </authorList>
    </citation>
    <scope>NUCLEOTIDE SEQUENCE</scope>
    <source>
        <strain evidence="1">CBS 113818</strain>
    </source>
</reference>
<evidence type="ECO:0000313" key="2">
    <source>
        <dbReference type="Proteomes" id="UP000799424"/>
    </source>
</evidence>
<name>A0A6A6ZWK3_9PLEO</name>
<sequence length="139" mass="16142">MRCSATACSGTVPNINPEDHSYTTKERRTVSADRELHATKEDFERQINQLAAILQIKHTNSFILGISIHVHHAQSSEKYQEFLVPLVYDLKVRGFDLRLTFYLPRPFKAADFTSAYDKPRAEWDEQIRKKSVFITQQNE</sequence>
<dbReference type="EMBL" id="MU006228">
    <property type="protein sequence ID" value="KAF2825441.1"/>
    <property type="molecule type" value="Genomic_DNA"/>
</dbReference>